<dbReference type="Pfam" id="PF13649">
    <property type="entry name" value="Methyltransf_25"/>
    <property type="match status" value="1"/>
</dbReference>
<reference evidence="2 3" key="1">
    <citation type="submission" date="2020-09" db="EMBL/GenBank/DDBJ databases">
        <title>Diversity and distribution of actinomycetes associated with coral in the coast of Hainan.</title>
        <authorList>
            <person name="Li F."/>
        </authorList>
    </citation>
    <scope>NUCLEOTIDE SEQUENCE [LARGE SCALE GENOMIC DNA]</scope>
    <source>
        <strain evidence="2 3">HNM0947</strain>
    </source>
</reference>
<dbReference type="SUPFAM" id="SSF53335">
    <property type="entry name" value="S-adenosyl-L-methionine-dependent methyltransferases"/>
    <property type="match status" value="1"/>
</dbReference>
<keyword evidence="2" id="KW-0489">Methyltransferase</keyword>
<comment type="caution">
    <text evidence="2">The sequence shown here is derived from an EMBL/GenBank/DDBJ whole genome shotgun (WGS) entry which is preliminary data.</text>
</comment>
<dbReference type="InterPro" id="IPR041698">
    <property type="entry name" value="Methyltransf_25"/>
</dbReference>
<evidence type="ECO:0000259" key="1">
    <source>
        <dbReference type="Pfam" id="PF13649"/>
    </source>
</evidence>
<dbReference type="EMBL" id="JADBGI010000003">
    <property type="protein sequence ID" value="MBE2997893.1"/>
    <property type="molecule type" value="Genomic_DNA"/>
</dbReference>
<proteinExistence type="predicted"/>
<name>A0ABR9P226_9ACTN</name>
<protein>
    <submittedName>
        <fullName evidence="2">Class I SAM-dependent methyltransferase</fullName>
    </submittedName>
</protein>
<dbReference type="PANTHER" id="PTHR42912">
    <property type="entry name" value="METHYLTRANSFERASE"/>
    <property type="match status" value="1"/>
</dbReference>
<keyword evidence="2" id="KW-0808">Transferase</keyword>
<dbReference type="GO" id="GO:0008168">
    <property type="term" value="F:methyltransferase activity"/>
    <property type="evidence" value="ECO:0007669"/>
    <property type="project" value="UniProtKB-KW"/>
</dbReference>
<dbReference type="Proteomes" id="UP000806528">
    <property type="component" value="Unassembled WGS sequence"/>
</dbReference>
<dbReference type="InterPro" id="IPR050508">
    <property type="entry name" value="Methyltransf_Superfamily"/>
</dbReference>
<sequence length="267" mass="30546">MPTSEFDSRSYWDKRLKRNWTLHGVGMLRLAHNYNIWLYHVRNRVFRRTVRAARIDVPRADVLDIGPGTGFYVERWRSLGARSVSGVDIADSAVAQLREKFPDVTFERADISDGTPFADGTFGAVSAFDVLFHIVDDDRYEAALAEVARVLAPDGRFVFSENFAPKRREGRKHYVSRSREEIEELLHSAGLEIVRRKPMFVLMSPPVASNSKILWTLWSKVVAPQAQRELRGKWVGAAQYPFEVVLTKILRKSPVMEILVCRKRADA</sequence>
<dbReference type="GO" id="GO:0032259">
    <property type="term" value="P:methylation"/>
    <property type="evidence" value="ECO:0007669"/>
    <property type="project" value="UniProtKB-KW"/>
</dbReference>
<dbReference type="RefSeq" id="WP_193120541.1">
    <property type="nucleotide sequence ID" value="NZ_JADBGI010000003.1"/>
</dbReference>
<dbReference type="InterPro" id="IPR029063">
    <property type="entry name" value="SAM-dependent_MTases_sf"/>
</dbReference>
<organism evidence="2 3">
    <name type="scientific">Nocardiopsis coralli</name>
    <dbReference type="NCBI Taxonomy" id="2772213"/>
    <lineage>
        <taxon>Bacteria</taxon>
        <taxon>Bacillati</taxon>
        <taxon>Actinomycetota</taxon>
        <taxon>Actinomycetes</taxon>
        <taxon>Streptosporangiales</taxon>
        <taxon>Nocardiopsidaceae</taxon>
        <taxon>Nocardiopsis</taxon>
    </lineage>
</organism>
<feature type="domain" description="Methyltransferase" evidence="1">
    <location>
        <begin position="62"/>
        <end position="155"/>
    </location>
</feature>
<accession>A0ABR9P226</accession>
<keyword evidence="3" id="KW-1185">Reference proteome</keyword>
<dbReference type="PANTHER" id="PTHR42912:SF45">
    <property type="entry name" value="23S RRNA (GUANINE(745)-N(1))-METHYLTRANSFERASE"/>
    <property type="match status" value="1"/>
</dbReference>
<dbReference type="Gene3D" id="3.40.50.150">
    <property type="entry name" value="Vaccinia Virus protein VP39"/>
    <property type="match status" value="1"/>
</dbReference>
<gene>
    <name evidence="2" type="ORF">IDM40_04100</name>
</gene>
<dbReference type="CDD" id="cd02440">
    <property type="entry name" value="AdoMet_MTases"/>
    <property type="match status" value="1"/>
</dbReference>
<evidence type="ECO:0000313" key="3">
    <source>
        <dbReference type="Proteomes" id="UP000806528"/>
    </source>
</evidence>
<evidence type="ECO:0000313" key="2">
    <source>
        <dbReference type="EMBL" id="MBE2997893.1"/>
    </source>
</evidence>